<evidence type="ECO:0000313" key="4">
    <source>
        <dbReference type="Proteomes" id="UP001054821"/>
    </source>
</evidence>
<proteinExistence type="predicted"/>
<evidence type="ECO:0000256" key="1">
    <source>
        <dbReference type="SAM" id="MobiDB-lite"/>
    </source>
</evidence>
<feature type="transmembrane region" description="Helical" evidence="2">
    <location>
        <begin position="266"/>
        <end position="290"/>
    </location>
</feature>
<dbReference type="EMBL" id="JAJFAZ020000006">
    <property type="protein sequence ID" value="KAI5325828.1"/>
    <property type="molecule type" value="Genomic_DNA"/>
</dbReference>
<dbReference type="InterPro" id="IPR004158">
    <property type="entry name" value="DUF247_pln"/>
</dbReference>
<gene>
    <name evidence="3" type="ORF">L3X38_034902</name>
</gene>
<keyword evidence="2" id="KW-0812">Transmembrane</keyword>
<organism evidence="3 4">
    <name type="scientific">Prunus dulcis</name>
    <name type="common">Almond</name>
    <name type="synonym">Amygdalus dulcis</name>
    <dbReference type="NCBI Taxonomy" id="3755"/>
    <lineage>
        <taxon>Eukaryota</taxon>
        <taxon>Viridiplantae</taxon>
        <taxon>Streptophyta</taxon>
        <taxon>Embryophyta</taxon>
        <taxon>Tracheophyta</taxon>
        <taxon>Spermatophyta</taxon>
        <taxon>Magnoliopsida</taxon>
        <taxon>eudicotyledons</taxon>
        <taxon>Gunneridae</taxon>
        <taxon>Pentapetalae</taxon>
        <taxon>rosids</taxon>
        <taxon>fabids</taxon>
        <taxon>Rosales</taxon>
        <taxon>Rosaceae</taxon>
        <taxon>Amygdaloideae</taxon>
        <taxon>Amygdaleae</taxon>
        <taxon>Prunus</taxon>
    </lineage>
</organism>
<evidence type="ECO:0000256" key="2">
    <source>
        <dbReference type="SAM" id="Phobius"/>
    </source>
</evidence>
<keyword evidence="2" id="KW-1133">Transmembrane helix</keyword>
<dbReference type="PANTHER" id="PTHR31170:SF25">
    <property type="entry name" value="BNAA09G04570D PROTEIN"/>
    <property type="match status" value="1"/>
</dbReference>
<accession>A0AAD4VK22</accession>
<dbReference type="Proteomes" id="UP001054821">
    <property type="component" value="Chromosome 6"/>
</dbReference>
<protein>
    <submittedName>
        <fullName evidence="3">Uncharacterized protein</fullName>
    </submittedName>
</protein>
<keyword evidence="4" id="KW-1185">Reference proteome</keyword>
<dbReference type="AlphaFoldDB" id="A0AAD4VK22"/>
<comment type="caution">
    <text evidence="3">The sequence shown here is derived from an EMBL/GenBank/DDBJ whole genome shotgun (WGS) entry which is preliminary data.</text>
</comment>
<feature type="compositionally biased region" description="Low complexity" evidence="1">
    <location>
        <begin position="1"/>
        <end position="13"/>
    </location>
</feature>
<feature type="region of interest" description="Disordered" evidence="1">
    <location>
        <begin position="1"/>
        <end position="29"/>
    </location>
</feature>
<keyword evidence="2" id="KW-0472">Membrane</keyword>
<name>A0AAD4VK22_PRUDU</name>
<sequence length="295" mass="34271">MGEAGKAGKYAAEMSESGDEGESAKIIGSREEFKGTRRASYERQWSIKWPADTFDEVATFDNLSIFHVPNKLRKVDDNAYSPRIISIGPYHRKKGNHELVTMIEHKCRYMRYFFDQIKDSQESLQVPLEFHFPVYNLDTTVRRSYAGGARDHDAESLEHMVSFDGIFILELFLSLSSTQHITSYAILMKSLIRSPHDVTLLREQGIMNQNWIKDEEYLTYFNGILDEVVVKDFCFGKLCKQVNAYASKYWFRRRVRCLYNTYFSTAWSMISFVAAVCLFVLTIAQTYFAMHQAHQ</sequence>
<dbReference type="Pfam" id="PF03140">
    <property type="entry name" value="DUF247"/>
    <property type="match status" value="2"/>
</dbReference>
<evidence type="ECO:0000313" key="3">
    <source>
        <dbReference type="EMBL" id="KAI5325828.1"/>
    </source>
</evidence>
<reference evidence="3 4" key="1">
    <citation type="journal article" date="2022" name="G3 (Bethesda)">
        <title>Whole-genome sequence and methylome profiling of the almond [Prunus dulcis (Mill.) D.A. Webb] cultivar 'Nonpareil'.</title>
        <authorList>
            <person name="D'Amico-Willman K.M."/>
            <person name="Ouma W.Z."/>
            <person name="Meulia T."/>
            <person name="Sideli G.M."/>
            <person name="Gradziel T.M."/>
            <person name="Fresnedo-Ramirez J."/>
        </authorList>
    </citation>
    <scope>NUCLEOTIDE SEQUENCE [LARGE SCALE GENOMIC DNA]</scope>
    <source>
        <strain evidence="3">Clone GOH B32 T37-40</strain>
    </source>
</reference>
<dbReference type="PANTHER" id="PTHR31170">
    <property type="entry name" value="BNAC04G53230D PROTEIN"/>
    <property type="match status" value="1"/>
</dbReference>